<protein>
    <submittedName>
        <fullName evidence="1">Uncharacterized protein</fullName>
    </submittedName>
</protein>
<organism evidence="1">
    <name type="scientific">marine sediment metagenome</name>
    <dbReference type="NCBI Taxonomy" id="412755"/>
    <lineage>
        <taxon>unclassified sequences</taxon>
        <taxon>metagenomes</taxon>
        <taxon>ecological metagenomes</taxon>
    </lineage>
</organism>
<reference evidence="1" key="1">
    <citation type="journal article" date="2014" name="Front. Microbiol.">
        <title>High frequency of phylogenetically diverse reductive dehalogenase-homologous genes in deep subseafloor sedimentary metagenomes.</title>
        <authorList>
            <person name="Kawai M."/>
            <person name="Futagami T."/>
            <person name="Toyoda A."/>
            <person name="Takaki Y."/>
            <person name="Nishi S."/>
            <person name="Hori S."/>
            <person name="Arai W."/>
            <person name="Tsubouchi T."/>
            <person name="Morono Y."/>
            <person name="Uchiyama I."/>
            <person name="Ito T."/>
            <person name="Fujiyama A."/>
            <person name="Inagaki F."/>
            <person name="Takami H."/>
        </authorList>
    </citation>
    <scope>NUCLEOTIDE SEQUENCE</scope>
    <source>
        <strain evidence="1">Expedition CK06-06</strain>
    </source>
</reference>
<comment type="caution">
    <text evidence="1">The sequence shown here is derived from an EMBL/GenBank/DDBJ whole genome shotgun (WGS) entry which is preliminary data.</text>
</comment>
<gene>
    <name evidence="1" type="ORF">S01H4_53533</name>
</gene>
<dbReference type="AlphaFoldDB" id="X1FCA2"/>
<dbReference type="EMBL" id="BART01030717">
    <property type="protein sequence ID" value="GAH18383.1"/>
    <property type="molecule type" value="Genomic_DNA"/>
</dbReference>
<dbReference type="InterPro" id="IPR029063">
    <property type="entry name" value="SAM-dependent_MTases_sf"/>
</dbReference>
<proteinExistence type="predicted"/>
<feature type="non-terminal residue" evidence="1">
    <location>
        <position position="62"/>
    </location>
</feature>
<accession>X1FCA2</accession>
<sequence>MTWIVDDISQVLEKADVLSILKEFKTTRWEEDPVIHFYETFLATYNPAERQRLGVYYTPLPV</sequence>
<evidence type="ECO:0000313" key="1">
    <source>
        <dbReference type="EMBL" id="GAH18383.1"/>
    </source>
</evidence>
<name>X1FCA2_9ZZZZ</name>
<dbReference type="SUPFAM" id="SSF53335">
    <property type="entry name" value="S-adenosyl-L-methionine-dependent methyltransferases"/>
    <property type="match status" value="1"/>
</dbReference>